<keyword evidence="4" id="KW-1185">Reference proteome</keyword>
<evidence type="ECO:0000256" key="1">
    <source>
        <dbReference type="SAM" id="MobiDB-lite"/>
    </source>
</evidence>
<dbReference type="AlphaFoldDB" id="A0A3M8CF71"/>
<dbReference type="OrthoDB" id="292792at2"/>
<dbReference type="Pfam" id="PF13699">
    <property type="entry name" value="eCIS_core"/>
    <property type="match status" value="1"/>
</dbReference>
<evidence type="ECO:0000313" key="4">
    <source>
        <dbReference type="Proteomes" id="UP000282028"/>
    </source>
</evidence>
<name>A0A3M8CF71_9BACL</name>
<reference evidence="3 4" key="1">
    <citation type="submission" date="2018-10" db="EMBL/GenBank/DDBJ databases">
        <title>Phylogenomics of Brevibacillus.</title>
        <authorList>
            <person name="Dunlap C."/>
        </authorList>
    </citation>
    <scope>NUCLEOTIDE SEQUENCE [LARGE SCALE GENOMIC DNA]</scope>
    <source>
        <strain evidence="3 4">JCM 12215</strain>
    </source>
</reference>
<evidence type="ECO:0000259" key="2">
    <source>
        <dbReference type="Pfam" id="PF13699"/>
    </source>
</evidence>
<comment type="caution">
    <text evidence="3">The sequence shown here is derived from an EMBL/GenBank/DDBJ whole genome shotgun (WGS) entry which is preliminary data.</text>
</comment>
<dbReference type="EMBL" id="RHHR01000015">
    <property type="protein sequence ID" value="RNB74358.1"/>
    <property type="molecule type" value="Genomic_DNA"/>
</dbReference>
<proteinExistence type="predicted"/>
<dbReference type="InterPro" id="IPR025295">
    <property type="entry name" value="eCIS_core_dom"/>
</dbReference>
<feature type="domain" description="eCIS core" evidence="2">
    <location>
        <begin position="80"/>
        <end position="145"/>
    </location>
</feature>
<sequence>MYSILLSVVSLLKSYSPESNHPTREPNTKQQILSSSSSHSTLPDRVMQLQKSIGNQAVLQLMKDKKQDQVLQPKKNETGLPDALKTGLENLSGLDMSDVKVHYQSDKPKQIGALAYAQGTDIHLGPGQEHHLPHEGWHIVQQMQGRVKPTVQMKSDIQINDEVSLEKEADQMGAQALRLGKANPDDPFSPLLAPSSQPAIRPIQGVWASVQGTAAGKLNLKTLTGELSSSGKQLYQLSRTGDLYEEVGYVHGDLVVKPYDPPTSNSVVHSFYENWTTGQTTSLSINTEFGPVAARHNRGAPYITSREEDYNNAKLGTTYTSFITGLRNGTNDDSDDAVLAQALLDNDTTELTTDLQHRAAAMLNTTVYLAEEWRKQGAGKIFRALLRQVINEEITFDDFLQSFRFIASADEGRRQVARFQDVIDEELDYDDLDEDEQGIYDNMSEIEHDDFSSDDEMREDKELKKPRLFAARYQQSRQKAFGVNIRRLFV</sequence>
<evidence type="ECO:0000313" key="3">
    <source>
        <dbReference type="EMBL" id="RNB74358.1"/>
    </source>
</evidence>
<gene>
    <name evidence="3" type="ORF">EDM52_12045</name>
</gene>
<accession>A0A3M8CF71</accession>
<dbReference type="Proteomes" id="UP000282028">
    <property type="component" value="Unassembled WGS sequence"/>
</dbReference>
<organism evidence="3 4">
    <name type="scientific">Brevibacillus invocatus</name>
    <dbReference type="NCBI Taxonomy" id="173959"/>
    <lineage>
        <taxon>Bacteria</taxon>
        <taxon>Bacillati</taxon>
        <taxon>Bacillota</taxon>
        <taxon>Bacilli</taxon>
        <taxon>Bacillales</taxon>
        <taxon>Paenibacillaceae</taxon>
        <taxon>Brevibacillus</taxon>
    </lineage>
</organism>
<protein>
    <submittedName>
        <fullName evidence="3">DUF4157 domain-containing protein</fullName>
    </submittedName>
</protein>
<feature type="region of interest" description="Disordered" evidence="1">
    <location>
        <begin position="16"/>
        <end position="41"/>
    </location>
</feature>